<accession>B8LLW0</accession>
<dbReference type="InterPro" id="IPR017972">
    <property type="entry name" value="Cyt_P450_CS"/>
</dbReference>
<dbReference type="PRINTS" id="PR00385">
    <property type="entry name" value="P450"/>
</dbReference>
<reference evidence="12" key="1">
    <citation type="submission" date="2007-06" db="EMBL/GenBank/DDBJ databases">
        <title>Full length cDNA sequences from Sitka Spruce (Picea sitchensis).</title>
        <authorList>
            <person name="Ralph S.G."/>
            <person name="Chun H.E."/>
            <person name="Liao N."/>
            <person name="Ali J."/>
            <person name="Reid K."/>
            <person name="Kolosova N."/>
            <person name="Cooper N."/>
            <person name="Cullis C."/>
            <person name="Jancsik S."/>
            <person name="Moore R."/>
            <person name="Mayo M."/>
            <person name="Wagner S."/>
            <person name="Holt R.A."/>
            <person name="Jones S.J.M."/>
            <person name="Marra M.A."/>
            <person name="Ritland C.E."/>
            <person name="Ritland K."/>
            <person name="Bohlmann J."/>
        </authorList>
    </citation>
    <scope>NUCLEOTIDE SEQUENCE</scope>
    <source>
        <tissue evidence="12">Green portion of the leader tissue</tissue>
    </source>
</reference>
<keyword evidence="7 10" id="KW-0408">Iron</keyword>
<dbReference type="CDD" id="cd20618">
    <property type="entry name" value="CYP71_clan"/>
    <property type="match status" value="1"/>
</dbReference>
<dbReference type="GO" id="GO:0020037">
    <property type="term" value="F:heme binding"/>
    <property type="evidence" value="ECO:0007669"/>
    <property type="project" value="InterPro"/>
</dbReference>
<dbReference type="PANTHER" id="PTHR47943:SF2">
    <property type="entry name" value="CYTOCHROME P450"/>
    <property type="match status" value="1"/>
</dbReference>
<evidence type="ECO:0000256" key="9">
    <source>
        <dbReference type="ARBA" id="ARBA00023136"/>
    </source>
</evidence>
<dbReference type="GO" id="GO:0016020">
    <property type="term" value="C:membrane"/>
    <property type="evidence" value="ECO:0007669"/>
    <property type="project" value="UniProtKB-SubCell"/>
</dbReference>
<dbReference type="FunFam" id="1.10.630.10:FF:000011">
    <property type="entry name" value="Cytochrome P450 83B1"/>
    <property type="match status" value="1"/>
</dbReference>
<dbReference type="SUPFAM" id="SSF48264">
    <property type="entry name" value="Cytochrome P450"/>
    <property type="match status" value="1"/>
</dbReference>
<evidence type="ECO:0000256" key="6">
    <source>
        <dbReference type="ARBA" id="ARBA00023002"/>
    </source>
</evidence>
<dbReference type="PRINTS" id="PR00463">
    <property type="entry name" value="EP450I"/>
</dbReference>
<name>B8LLW0_PICSI</name>
<dbReference type="PROSITE" id="PS00086">
    <property type="entry name" value="CYTOCHROME_P450"/>
    <property type="match status" value="1"/>
</dbReference>
<keyword evidence="5 10" id="KW-0479">Metal-binding</keyword>
<dbReference type="PANTHER" id="PTHR47943">
    <property type="entry name" value="CYTOCHROME P450 93A3-LIKE"/>
    <property type="match status" value="1"/>
</dbReference>
<sequence length="512" mass="57697">MTMVNELGFEWSVPECLYFYTKLVTALLLAWSFLHGRKRRLLPPGPFQLPILGNLHLLLGGLPHRALAALSLKYGPLMSLRLGSTLTLVVSTPEVAKEFLKTHDRLFASRPPTAAAEYMTYNYSDIALAPYGPSWRHLRKVCVLQLLSSRQIEHFRSIREEETSAMIRSLINISDHPVSNITKTASELTNALICRMAFGRKYSDQDLIGGEGIDSMIKESFLLAGSFNIGDYIPFLARMDLQGLNRRFKNIQKTYDYLLEKIINEHASHKNKPNAIPDLVDVLLAASAVETMEFKITRENIKAVINDIFLAGTDTASTTIEWAMSEVIRNPPVLKKLQDEMGRVVGVGRMVRESDLPSLVYLQAVVKETFRLHPPAPLAIPHISVEDCTVLGYEIPRGTCLLINVWAIGRNPKSWGEDAESFRPERFMEDGFLESKVEKFEWIPFGAGRRGCPGQQLGMLVVEFAVAQLVHCFNWRLPNGQELDMTEKYNGITLPRDHELLAVPTLRLPILI</sequence>
<evidence type="ECO:0000256" key="5">
    <source>
        <dbReference type="ARBA" id="ARBA00022723"/>
    </source>
</evidence>
<feature type="binding site" description="axial binding residue" evidence="10">
    <location>
        <position position="452"/>
    </location>
    <ligand>
        <name>heme</name>
        <dbReference type="ChEBI" id="CHEBI:30413"/>
    </ligand>
    <ligandPart>
        <name>Fe</name>
        <dbReference type="ChEBI" id="CHEBI:18248"/>
    </ligandPart>
</feature>
<evidence type="ECO:0000256" key="2">
    <source>
        <dbReference type="ARBA" id="ARBA00004370"/>
    </source>
</evidence>
<keyword evidence="4 10" id="KW-0349">Heme</keyword>
<keyword evidence="9" id="KW-0472">Membrane</keyword>
<keyword evidence="6 11" id="KW-0560">Oxidoreductase</keyword>
<evidence type="ECO:0000256" key="10">
    <source>
        <dbReference type="PIRSR" id="PIRSR602401-1"/>
    </source>
</evidence>
<dbReference type="InterPro" id="IPR036396">
    <property type="entry name" value="Cyt_P450_sf"/>
</dbReference>
<dbReference type="EMBL" id="EF676757">
    <property type="protein sequence ID" value="ABR16640.1"/>
    <property type="molecule type" value="mRNA"/>
</dbReference>
<comment type="subcellular location">
    <subcellularLocation>
        <location evidence="2">Membrane</location>
    </subcellularLocation>
</comment>
<dbReference type="InterPro" id="IPR001128">
    <property type="entry name" value="Cyt_P450"/>
</dbReference>
<dbReference type="AlphaFoldDB" id="B8LLW0"/>
<evidence type="ECO:0000256" key="4">
    <source>
        <dbReference type="ARBA" id="ARBA00022617"/>
    </source>
</evidence>
<protein>
    <recommendedName>
        <fullName evidence="13">Cytochrome P450</fullName>
    </recommendedName>
</protein>
<evidence type="ECO:0000256" key="3">
    <source>
        <dbReference type="ARBA" id="ARBA00010617"/>
    </source>
</evidence>
<evidence type="ECO:0000256" key="11">
    <source>
        <dbReference type="RuleBase" id="RU000461"/>
    </source>
</evidence>
<evidence type="ECO:0000256" key="8">
    <source>
        <dbReference type="ARBA" id="ARBA00023033"/>
    </source>
</evidence>
<dbReference type="GO" id="GO:0005506">
    <property type="term" value="F:iron ion binding"/>
    <property type="evidence" value="ECO:0007669"/>
    <property type="project" value="InterPro"/>
</dbReference>
<evidence type="ECO:0000256" key="1">
    <source>
        <dbReference type="ARBA" id="ARBA00001971"/>
    </source>
</evidence>
<evidence type="ECO:0000313" key="12">
    <source>
        <dbReference type="EMBL" id="ABR16640.1"/>
    </source>
</evidence>
<evidence type="ECO:0000256" key="7">
    <source>
        <dbReference type="ARBA" id="ARBA00023004"/>
    </source>
</evidence>
<proteinExistence type="evidence at transcript level"/>
<comment type="similarity">
    <text evidence="3 11">Belongs to the cytochrome P450 family.</text>
</comment>
<dbReference type="InterPro" id="IPR002401">
    <property type="entry name" value="Cyt_P450_E_grp-I"/>
</dbReference>
<keyword evidence="8 11" id="KW-0503">Monooxygenase</keyword>
<dbReference type="Pfam" id="PF00067">
    <property type="entry name" value="p450"/>
    <property type="match status" value="1"/>
</dbReference>
<dbReference type="OMA" id="NEHASHK"/>
<comment type="cofactor">
    <cofactor evidence="1 10">
        <name>heme</name>
        <dbReference type="ChEBI" id="CHEBI:30413"/>
    </cofactor>
</comment>
<dbReference type="GO" id="GO:0016705">
    <property type="term" value="F:oxidoreductase activity, acting on paired donors, with incorporation or reduction of molecular oxygen"/>
    <property type="evidence" value="ECO:0007669"/>
    <property type="project" value="InterPro"/>
</dbReference>
<dbReference type="Gene3D" id="1.10.630.10">
    <property type="entry name" value="Cytochrome P450"/>
    <property type="match status" value="1"/>
</dbReference>
<dbReference type="GO" id="GO:0004497">
    <property type="term" value="F:monooxygenase activity"/>
    <property type="evidence" value="ECO:0007669"/>
    <property type="project" value="UniProtKB-KW"/>
</dbReference>
<organism evidence="12">
    <name type="scientific">Picea sitchensis</name>
    <name type="common">Sitka spruce</name>
    <name type="synonym">Pinus sitchensis</name>
    <dbReference type="NCBI Taxonomy" id="3332"/>
    <lineage>
        <taxon>Eukaryota</taxon>
        <taxon>Viridiplantae</taxon>
        <taxon>Streptophyta</taxon>
        <taxon>Embryophyta</taxon>
        <taxon>Tracheophyta</taxon>
        <taxon>Spermatophyta</taxon>
        <taxon>Pinopsida</taxon>
        <taxon>Pinidae</taxon>
        <taxon>Conifers I</taxon>
        <taxon>Pinales</taxon>
        <taxon>Pinaceae</taxon>
        <taxon>Picea</taxon>
    </lineage>
</organism>
<evidence type="ECO:0008006" key="13">
    <source>
        <dbReference type="Google" id="ProtNLM"/>
    </source>
</evidence>